<protein>
    <submittedName>
        <fullName evidence="1">Uncharacterized protein</fullName>
    </submittedName>
</protein>
<accession>A0A4Y2MIM3</accession>
<reference evidence="1 2" key="1">
    <citation type="journal article" date="2019" name="Sci. Rep.">
        <title>Orb-weaving spider Araneus ventricosus genome elucidates the spidroin gene catalogue.</title>
        <authorList>
            <person name="Kono N."/>
            <person name="Nakamura H."/>
            <person name="Ohtoshi R."/>
            <person name="Moran D.A.P."/>
            <person name="Shinohara A."/>
            <person name="Yoshida Y."/>
            <person name="Fujiwara M."/>
            <person name="Mori M."/>
            <person name="Tomita M."/>
            <person name="Arakawa K."/>
        </authorList>
    </citation>
    <scope>NUCLEOTIDE SEQUENCE [LARGE SCALE GENOMIC DNA]</scope>
</reference>
<dbReference type="EMBL" id="BGPR01007456">
    <property type="protein sequence ID" value="GBN27008.1"/>
    <property type="molecule type" value="Genomic_DNA"/>
</dbReference>
<comment type="caution">
    <text evidence="1">The sequence shown here is derived from an EMBL/GenBank/DDBJ whole genome shotgun (WGS) entry which is preliminary data.</text>
</comment>
<dbReference type="OrthoDB" id="6141723at2759"/>
<proteinExistence type="predicted"/>
<dbReference type="Proteomes" id="UP000499080">
    <property type="component" value="Unassembled WGS sequence"/>
</dbReference>
<name>A0A4Y2MIM3_ARAVE</name>
<keyword evidence="2" id="KW-1185">Reference proteome</keyword>
<evidence type="ECO:0000313" key="2">
    <source>
        <dbReference type="Proteomes" id="UP000499080"/>
    </source>
</evidence>
<sequence length="196" mass="21554">MTIRAAISDQKYLVKGRAINVPTNVSTSANVLTRNADDTLVLPVAFLRKKIHKTNVALEKVCPHVIKAAAENLRNSPLYKYFDIELSSQATMNNGVLKTSQCPVIDEVLAESFAHVDDDFTQAPANHNEEMEEEEETEPVNVADDITMLTNAIVFAPGEGNKPDSLFAEYVEAQSFVKIYAGELIKQPGECLTRTG</sequence>
<dbReference type="AlphaFoldDB" id="A0A4Y2MIM3"/>
<gene>
    <name evidence="1" type="ORF">AVEN_38532_1</name>
</gene>
<organism evidence="1 2">
    <name type="scientific">Araneus ventricosus</name>
    <name type="common">Orbweaver spider</name>
    <name type="synonym">Epeira ventricosa</name>
    <dbReference type="NCBI Taxonomy" id="182803"/>
    <lineage>
        <taxon>Eukaryota</taxon>
        <taxon>Metazoa</taxon>
        <taxon>Ecdysozoa</taxon>
        <taxon>Arthropoda</taxon>
        <taxon>Chelicerata</taxon>
        <taxon>Arachnida</taxon>
        <taxon>Araneae</taxon>
        <taxon>Araneomorphae</taxon>
        <taxon>Entelegynae</taxon>
        <taxon>Araneoidea</taxon>
        <taxon>Araneidae</taxon>
        <taxon>Araneus</taxon>
    </lineage>
</organism>
<evidence type="ECO:0000313" key="1">
    <source>
        <dbReference type="EMBL" id="GBN27008.1"/>
    </source>
</evidence>